<reference evidence="3" key="1">
    <citation type="submission" date="2020-06" db="EMBL/GenBank/DDBJ databases">
        <title>Draft genome of Bugula neritina, a colonial animal packing powerful symbionts and potential medicines.</title>
        <authorList>
            <person name="Rayko M."/>
        </authorList>
    </citation>
    <scope>NUCLEOTIDE SEQUENCE [LARGE SCALE GENOMIC DNA]</scope>
    <source>
        <strain evidence="3">Kwan_BN1</strain>
    </source>
</reference>
<dbReference type="Proteomes" id="UP000593567">
    <property type="component" value="Unassembled WGS sequence"/>
</dbReference>
<sequence length="345" mass="40007">MSGYRTPHSLCSGSLADYVLHRCYGYISSKRELTDASNTNYTAGENSLKKLLTRRQNGFSNSKIFTKKVEANKFLSLKKRNREMYEDYINYAGFIPSDSQGIVCECCIHGCDDNEIMEYCEDFKRRKRSTSTQINIKYYYIKMVSVRMLTTVVVCMLPILLRLLTFSAAELTHTCTYERLTSGYHGRMSRCGGELTDYVLSKCYGYQPYRRRRAVSTLLNNTPDKQVIKQKETTEANSVFKSHSKANEFLFRQKRQHGGFIPSNSQGIVCECCVYGCNDNEIMQYCEEFKRRKRSGPKSQSLPEYFLQYLKDFDQYVHIFDDPVKFSNSPLVEALNQQKNVNTKK</sequence>
<dbReference type="PROSITE" id="PS00262">
    <property type="entry name" value="INSULIN"/>
    <property type="match status" value="2"/>
</dbReference>
<keyword evidence="2" id="KW-1133">Transmembrane helix</keyword>
<evidence type="ECO:0000256" key="1">
    <source>
        <dbReference type="ARBA" id="ARBA00009034"/>
    </source>
</evidence>
<proteinExistence type="inferred from homology"/>
<dbReference type="Gene3D" id="1.10.100.10">
    <property type="entry name" value="Insulin-like"/>
    <property type="match status" value="2"/>
</dbReference>
<comment type="caution">
    <text evidence="3">The sequence shown here is derived from an EMBL/GenBank/DDBJ whole genome shotgun (WGS) entry which is preliminary data.</text>
</comment>
<dbReference type="InterPro" id="IPR036438">
    <property type="entry name" value="Insulin-like_sf"/>
</dbReference>
<dbReference type="InterPro" id="IPR022353">
    <property type="entry name" value="Insulin_CS"/>
</dbReference>
<accession>A0A7J7K3H9</accession>
<organism evidence="3 4">
    <name type="scientific">Bugula neritina</name>
    <name type="common">Brown bryozoan</name>
    <name type="synonym">Sertularia neritina</name>
    <dbReference type="NCBI Taxonomy" id="10212"/>
    <lineage>
        <taxon>Eukaryota</taxon>
        <taxon>Metazoa</taxon>
        <taxon>Spiralia</taxon>
        <taxon>Lophotrochozoa</taxon>
        <taxon>Bryozoa</taxon>
        <taxon>Gymnolaemata</taxon>
        <taxon>Cheilostomatida</taxon>
        <taxon>Flustrina</taxon>
        <taxon>Buguloidea</taxon>
        <taxon>Bugulidae</taxon>
        <taxon>Bugula</taxon>
    </lineage>
</organism>
<gene>
    <name evidence="3" type="ORF">EB796_008523</name>
</gene>
<protein>
    <recommendedName>
        <fullName evidence="5">Insulin-like domain-containing protein</fullName>
    </recommendedName>
</protein>
<feature type="transmembrane region" description="Helical" evidence="2">
    <location>
        <begin position="144"/>
        <end position="164"/>
    </location>
</feature>
<evidence type="ECO:0000313" key="4">
    <source>
        <dbReference type="Proteomes" id="UP000593567"/>
    </source>
</evidence>
<name>A0A7J7K3H9_BUGNE</name>
<dbReference type="SUPFAM" id="SSF56994">
    <property type="entry name" value="Insulin-like"/>
    <property type="match status" value="2"/>
</dbReference>
<keyword evidence="4" id="KW-1185">Reference proteome</keyword>
<evidence type="ECO:0000313" key="3">
    <source>
        <dbReference type="EMBL" id="KAF6033169.1"/>
    </source>
</evidence>
<dbReference type="EMBL" id="VXIV02001447">
    <property type="protein sequence ID" value="KAF6033169.1"/>
    <property type="molecule type" value="Genomic_DNA"/>
</dbReference>
<evidence type="ECO:0008006" key="5">
    <source>
        <dbReference type="Google" id="ProtNLM"/>
    </source>
</evidence>
<keyword evidence="2" id="KW-0472">Membrane</keyword>
<keyword evidence="2" id="KW-0812">Transmembrane</keyword>
<comment type="similarity">
    <text evidence="1">Belongs to the insulin family.</text>
</comment>
<evidence type="ECO:0000256" key="2">
    <source>
        <dbReference type="SAM" id="Phobius"/>
    </source>
</evidence>
<dbReference type="AlphaFoldDB" id="A0A7J7K3H9"/>